<keyword evidence="13" id="KW-1133">Transmembrane helix</keyword>
<feature type="transmembrane region" description="Helical" evidence="13">
    <location>
        <begin position="2465"/>
        <end position="2489"/>
    </location>
</feature>
<evidence type="ECO:0000256" key="2">
    <source>
        <dbReference type="ARBA" id="ARBA00022527"/>
    </source>
</evidence>
<dbReference type="OrthoDB" id="3205605at2759"/>
<evidence type="ECO:0000256" key="12">
    <source>
        <dbReference type="SAM" id="MobiDB-lite"/>
    </source>
</evidence>
<dbReference type="InterPro" id="IPR017441">
    <property type="entry name" value="Protein_kinase_ATP_BS"/>
</dbReference>
<feature type="region of interest" description="Disordered" evidence="12">
    <location>
        <begin position="1799"/>
        <end position="1888"/>
    </location>
</feature>
<feature type="transmembrane region" description="Helical" evidence="13">
    <location>
        <begin position="2414"/>
        <end position="2434"/>
    </location>
</feature>
<dbReference type="Proteomes" id="UP000018040">
    <property type="component" value="Unassembled WGS sequence"/>
</dbReference>
<feature type="region of interest" description="Disordered" evidence="12">
    <location>
        <begin position="1134"/>
        <end position="1190"/>
    </location>
</feature>
<comment type="similarity">
    <text evidence="8">Belongs to the protein kinase superfamily. Ser/Thr protein kinase family. GCN2 subfamily.</text>
</comment>
<dbReference type="PROSITE" id="PS00107">
    <property type="entry name" value="PROTEIN_KINASE_ATP"/>
    <property type="match status" value="1"/>
</dbReference>
<feature type="region of interest" description="Disordered" evidence="12">
    <location>
        <begin position="757"/>
        <end position="777"/>
    </location>
</feature>
<evidence type="ECO:0000256" key="6">
    <source>
        <dbReference type="ARBA" id="ARBA00022840"/>
    </source>
</evidence>
<keyword evidence="7" id="KW-0652">Protein synthesis inhibitor</keyword>
<dbReference type="VEuPathDB" id="GiardiaDB:GL50581_3347"/>
<evidence type="ECO:0000256" key="8">
    <source>
        <dbReference type="ARBA" id="ARBA00037982"/>
    </source>
</evidence>
<keyword evidence="13" id="KW-0472">Membrane</keyword>
<feature type="domain" description="Protein kinase" evidence="14">
    <location>
        <begin position="92"/>
        <end position="364"/>
    </location>
</feature>
<gene>
    <name evidence="15" type="ORF">GSB_150838</name>
</gene>
<evidence type="ECO:0000256" key="3">
    <source>
        <dbReference type="ARBA" id="ARBA00022679"/>
    </source>
</evidence>
<evidence type="ECO:0000256" key="4">
    <source>
        <dbReference type="ARBA" id="ARBA00022741"/>
    </source>
</evidence>
<feature type="compositionally biased region" description="Polar residues" evidence="12">
    <location>
        <begin position="1853"/>
        <end position="1867"/>
    </location>
</feature>
<feature type="binding site" evidence="11">
    <location>
        <position position="121"/>
    </location>
    <ligand>
        <name>ATP</name>
        <dbReference type="ChEBI" id="CHEBI:30616"/>
    </ligand>
</feature>
<evidence type="ECO:0000259" key="14">
    <source>
        <dbReference type="PROSITE" id="PS50011"/>
    </source>
</evidence>
<dbReference type="PROSITE" id="PS00108">
    <property type="entry name" value="PROTEIN_KINASE_ST"/>
    <property type="match status" value="1"/>
</dbReference>
<dbReference type="PANTHER" id="PTHR11042">
    <property type="entry name" value="EUKARYOTIC TRANSLATION INITIATION FACTOR 2-ALPHA KINASE EIF2-ALPHA KINASE -RELATED"/>
    <property type="match status" value="1"/>
</dbReference>
<evidence type="ECO:0000256" key="9">
    <source>
        <dbReference type="ARBA" id="ARBA00048659"/>
    </source>
</evidence>
<dbReference type="VEuPathDB" id="GiardiaDB:QR46_1736"/>
<dbReference type="SUPFAM" id="SSF56112">
    <property type="entry name" value="Protein kinase-like (PK-like)"/>
    <property type="match status" value="1"/>
</dbReference>
<keyword evidence="2 15" id="KW-0723">Serine/threonine-protein kinase</keyword>
<evidence type="ECO:0000313" key="16">
    <source>
        <dbReference type="Proteomes" id="UP000018040"/>
    </source>
</evidence>
<dbReference type="Gene3D" id="1.10.510.10">
    <property type="entry name" value="Transferase(Phosphotransferase) domain 1"/>
    <property type="match status" value="2"/>
</dbReference>
<reference evidence="16" key="1">
    <citation type="submission" date="2012-02" db="EMBL/GenBank/DDBJ databases">
        <title>Genome sequencing of Giardia lamblia Genotypes A2 and B isolates (DH and GS) and comparative analysis with the genomes of Genotypes A1 and E (WB and Pig).</title>
        <authorList>
            <person name="Adam R."/>
            <person name="Dahlstrom E."/>
            <person name="Martens C."/>
            <person name="Bruno D."/>
            <person name="Barbian K."/>
            <person name="Porcella S.F."/>
            <person name="Nash T."/>
        </authorList>
    </citation>
    <scope>NUCLEOTIDE SEQUENCE</scope>
    <source>
        <strain evidence="16">GS</strain>
    </source>
</reference>
<dbReference type="PROSITE" id="PS50011">
    <property type="entry name" value="PROTEIN_KINASE_DOM"/>
    <property type="match status" value="1"/>
</dbReference>
<dbReference type="GO" id="GO:0005737">
    <property type="term" value="C:cytoplasm"/>
    <property type="evidence" value="ECO:0007669"/>
    <property type="project" value="TreeGrafter"/>
</dbReference>
<keyword evidence="6 11" id="KW-0067">ATP-binding</keyword>
<dbReference type="EC" id="2.7.11.1" evidence="1"/>
<evidence type="ECO:0000256" key="1">
    <source>
        <dbReference type="ARBA" id="ARBA00012513"/>
    </source>
</evidence>
<comment type="catalytic activity">
    <reaction evidence="9">
        <text>L-threonyl-[protein] + ATP = O-phospho-L-threonyl-[protein] + ADP + H(+)</text>
        <dbReference type="Rhea" id="RHEA:46608"/>
        <dbReference type="Rhea" id="RHEA-COMP:11060"/>
        <dbReference type="Rhea" id="RHEA-COMP:11605"/>
        <dbReference type="ChEBI" id="CHEBI:15378"/>
        <dbReference type="ChEBI" id="CHEBI:30013"/>
        <dbReference type="ChEBI" id="CHEBI:30616"/>
        <dbReference type="ChEBI" id="CHEBI:61977"/>
        <dbReference type="ChEBI" id="CHEBI:456216"/>
        <dbReference type="EC" id="2.7.11.1"/>
    </reaction>
    <physiologicalReaction direction="left-to-right" evidence="9">
        <dbReference type="Rhea" id="RHEA:46609"/>
    </physiologicalReaction>
</comment>
<feature type="compositionally biased region" description="Low complexity" evidence="12">
    <location>
        <begin position="1161"/>
        <end position="1181"/>
    </location>
</feature>
<dbReference type="Pfam" id="PF00069">
    <property type="entry name" value="Pkinase"/>
    <property type="match status" value="1"/>
</dbReference>
<dbReference type="CDD" id="cd00180">
    <property type="entry name" value="PKc"/>
    <property type="match status" value="1"/>
</dbReference>
<feature type="region of interest" description="Disordered" evidence="12">
    <location>
        <begin position="815"/>
        <end position="844"/>
    </location>
</feature>
<keyword evidence="5 15" id="KW-0418">Kinase</keyword>
<proteinExistence type="inferred from homology"/>
<dbReference type="InterPro" id="IPR008271">
    <property type="entry name" value="Ser/Thr_kinase_AS"/>
</dbReference>
<dbReference type="PANTHER" id="PTHR11042:SF160">
    <property type="entry name" value="EUKARYOTIC TRANSLATION INITIATION FACTOR 2-ALPHA KINASE 1"/>
    <property type="match status" value="1"/>
</dbReference>
<keyword evidence="13" id="KW-0812">Transmembrane</keyword>
<feature type="compositionally biased region" description="Polar residues" evidence="12">
    <location>
        <begin position="1808"/>
        <end position="1844"/>
    </location>
</feature>
<dbReference type="InterPro" id="IPR000719">
    <property type="entry name" value="Prot_kinase_dom"/>
</dbReference>
<reference evidence="15 16" key="2">
    <citation type="journal article" date="2013" name="Genome Biol. Evol.">
        <title>Genome sequencing of Giardia lamblia genotypes A2 and B isolates (DH and GS) and comparative analysis with the genomes of genotypes A1 and E (WB and Pig).</title>
        <authorList>
            <person name="Adam R.D."/>
            <person name="Dahlstrom E.W."/>
            <person name="Martens C.A."/>
            <person name="Bruno D.P."/>
            <person name="Barbian K.D."/>
            <person name="Ricklefs S.M."/>
            <person name="Hernandez M.M."/>
            <person name="Narla N.P."/>
            <person name="Patel R.B."/>
            <person name="Porcella S.F."/>
            <person name="Nash T.E."/>
        </authorList>
    </citation>
    <scope>NUCLEOTIDE SEQUENCE [LARGE SCALE GENOMIC DNA]</scope>
    <source>
        <strain evidence="15 16">GS</strain>
    </source>
</reference>
<feature type="region of interest" description="Disordered" evidence="12">
    <location>
        <begin position="1458"/>
        <end position="1477"/>
    </location>
</feature>
<evidence type="ECO:0000256" key="7">
    <source>
        <dbReference type="ARBA" id="ARBA00023193"/>
    </source>
</evidence>
<evidence type="ECO:0000256" key="5">
    <source>
        <dbReference type="ARBA" id="ARBA00022777"/>
    </source>
</evidence>
<keyword evidence="3" id="KW-0808">Transferase</keyword>
<dbReference type="InterPro" id="IPR050339">
    <property type="entry name" value="CC_SR_Kinase"/>
</dbReference>
<feature type="compositionally biased region" description="Low complexity" evidence="12">
    <location>
        <begin position="899"/>
        <end position="909"/>
    </location>
</feature>
<dbReference type="EMBL" id="AHHH01000002">
    <property type="protein sequence ID" value="ESU45704.1"/>
    <property type="molecule type" value="Genomic_DNA"/>
</dbReference>
<feature type="region of interest" description="Disordered" evidence="12">
    <location>
        <begin position="885"/>
        <end position="912"/>
    </location>
</feature>
<evidence type="ECO:0000256" key="10">
    <source>
        <dbReference type="ARBA" id="ARBA00048977"/>
    </source>
</evidence>
<name>V6U4H2_GIAIN</name>
<evidence type="ECO:0000256" key="13">
    <source>
        <dbReference type="SAM" id="Phobius"/>
    </source>
</evidence>
<comment type="caution">
    <text evidence="15">The sequence shown here is derived from an EMBL/GenBank/DDBJ whole genome shotgun (WGS) entry which is preliminary data.</text>
</comment>
<protein>
    <recommendedName>
        <fullName evidence="1">non-specific serine/threonine protein kinase</fullName>
        <ecNumber evidence="1">2.7.11.1</ecNumber>
    </recommendedName>
</protein>
<comment type="catalytic activity">
    <reaction evidence="10">
        <text>L-seryl-[protein] + ATP = O-phospho-L-seryl-[protein] + ADP + H(+)</text>
        <dbReference type="Rhea" id="RHEA:17989"/>
        <dbReference type="Rhea" id="RHEA-COMP:9863"/>
        <dbReference type="Rhea" id="RHEA-COMP:11604"/>
        <dbReference type="ChEBI" id="CHEBI:15378"/>
        <dbReference type="ChEBI" id="CHEBI:29999"/>
        <dbReference type="ChEBI" id="CHEBI:30616"/>
        <dbReference type="ChEBI" id="CHEBI:83421"/>
        <dbReference type="ChEBI" id="CHEBI:456216"/>
        <dbReference type="EC" id="2.7.11.1"/>
    </reaction>
    <physiologicalReaction direction="left-to-right" evidence="10">
        <dbReference type="Rhea" id="RHEA:17990"/>
    </physiologicalReaction>
</comment>
<accession>V6U4H2</accession>
<feature type="compositionally biased region" description="Low complexity" evidence="12">
    <location>
        <begin position="1463"/>
        <end position="1472"/>
    </location>
</feature>
<dbReference type="VEuPathDB" id="GiardiaDB:GL50803_00115572"/>
<dbReference type="GO" id="GO:0004694">
    <property type="term" value="F:eukaryotic translation initiation factor 2alpha kinase activity"/>
    <property type="evidence" value="ECO:0007669"/>
    <property type="project" value="TreeGrafter"/>
</dbReference>
<feature type="compositionally biased region" description="Low complexity" evidence="12">
    <location>
        <begin position="757"/>
        <end position="771"/>
    </location>
</feature>
<dbReference type="GO" id="GO:0005634">
    <property type="term" value="C:nucleus"/>
    <property type="evidence" value="ECO:0007669"/>
    <property type="project" value="TreeGrafter"/>
</dbReference>
<organism evidence="15 16">
    <name type="scientific">Giardia intestinalis</name>
    <name type="common">Giardia lamblia</name>
    <dbReference type="NCBI Taxonomy" id="5741"/>
    <lineage>
        <taxon>Eukaryota</taxon>
        <taxon>Metamonada</taxon>
        <taxon>Diplomonadida</taxon>
        <taxon>Hexamitidae</taxon>
        <taxon>Giardiinae</taxon>
        <taxon>Giardia</taxon>
    </lineage>
</organism>
<sequence length="2515" mass="278522">MVHKSVISTIFEKTAAQIYELIHNKMPFTGSAHPSILQQKGPTKQKMQRPETPLGASMARRTCMEGSLVYLDKSANVKSMQRVNHSIIMANYTVLELLGQGCSGKTYKVLFQRDGRLYAMKKRRTATSEDIKEGILITSLSCPVCIPCYLCWVEDNSTYFVTDLAHCSLDSILNCYHFLVEELIWIMMADISMALEYIHASGVVHCDLKPENILVTNRIDGYNIPPKNCGDSYTLDNSMDRLTPINDPDLKKSHMTQRIATVARSVHDKPHVSYLNKSQQKPFSVTSSSTSQPTNAVPATNMASMASTPMHTSIVSNIINQRPSEEALCLNTSADQLSLRSILPRTQSDAKETSPVHRQSHPCIISPCYERADDGKYFVRDSKGGFLLDKINLIKRSYSDSTLVVLKHTETMLSNNYPREYIFCEYEDHFYNEVQDNSHLIIQHFEQESPMRTRPSTTIQGINNIMNQTIDISTDWNVRIPHLGMSEPIINFHLINISERISDTDRTRSFEKPQSTMETSVDSVIFSSKQDLELPHIEDESSGDMKIHSMTNELKHYSSVLAVSTKSLAKADDVIECVEKPVQAEKLSTQVVEDHPGGTVHQEAAKILHNNKSVTLLATYKRKPAHQHSTFDDSEDAFAAATENLSRFISLKEDKSLLCAALRKLPKGTHYRIALLALINKRSLYSLYFSTRFLYKKTSNWLAYCPSHTKKMTYHMAKLPLLNRGTSSVPVKPKRLAEDMLLLPNHEHSTDITALSISDSQDQESTSQDQGQDPRDVSNAITIGLSKNVLLESGSSLGLCIDEVSVKNANYESSKSSVLSSHPEVDTSTNAEGDVSTKQPASISHQSIRTIAPISTTTRQYNLDMRHLSGNNKCMDIAKKQVHNACKPTRHAIQGTPPSSSRSGSESLSVWNSSRPTNDLSLSLLMDPTSVCDSVIADHVKHRMANSNSFKSNPRLNEVTNSLSRAALQGQGAFLEFLPDDMQLFNLSHSAQFQNGSFSADVQAPFFDDYSYPNSRFVFSPAQSSKTQFHRSAGAKKKPDPCIYASSSKVHRLCRPKEMYTMTDSHPFQQMGFIDSEISCLLPPYGYQLYRANNLLSTSMCGDTYGNHSQMNFLSLAPSNSHTPINPELITTEVGHDLPSSDEGSVQHTPLLTPRQPPEQQPNSSQPFTKSASSQESAKQSDQYGKPILSPMSLDTSLTKSSAVNTCTQSLLQNLVFTLSDFGHAQEAPFKESNTGDSRYICPQFLRTGLPDYSADVYSFGMTILEVMTNVNIPPNGEPFERLRSHKKAVLDMLDANLFGRNLSAQLSEDDTGSNLHKSLSFIGPRISYSKDLWLAMLDLIEPDVALRPSIKSWRKKWKHQLDRLDRTKLYQKIESDQRAVNAMMNDCSLPSVMDKTKEASSKDAPLSQCTSYTSLPNDDGRYNPFQSAISCCKQTADLINTSDSTQQSRMYCSRSKQMLSQSTNNSTMSNTRMAPTKPQEAYLCQDSLKPTATSSINRTADILNTRPLNYGDLYYSVHSDAQLNPSDLYHDMHKSIVTAPSVCTSGHAYDVSWNAYTKSRSRNHQFDSLPGTELLGPDLGDDCLDFDLSYRQESITPTNIGANKQHTDTLGSLRPDSYHIMGTVSMNSTKSVHRSIRPEGAETPASLDNCGYLSLNWQSSFNEDSLELEHSQLKSPTNSLQKAHQSILTCAGLDVGALDSFSIRAESDMVPLESRHGGPSEIQLEDPLLVSFHSNEPSDSTSLSTELQLKALTGGVICEDLDAEAKDGESLVKSAVNTALGSRVPASVRSILSLASPRHGTLRRDNTCTPDRSQIDSVQDDASTASKHMSAGQPHSSASFTSNRTDRGRTHNPVQSTVHTLLNSPMSGTSGQSDQSDVSVHSSKSSKSCNSMLHQSVAYTRGIFKSSLLDQKHHLACQKRKESISTPSLTSNRESVLSRMHSMSHISPLYSSLGSVVLSAKPFDTTESSLGNQSASFCIDGMLFLSVKRRHGRAISQMTRRELQIIEMNSAIDDSTTSLHERPGYCPVCKLLRVPSDLRLTQRVMALCPSSSQAEDYIHYCVCAQANTFSDAGEFTHSYSEPACSSYNNHSLDKLFLSCYIQKESCNDDTNTRSSLLCTTRNKTTFSPGTLVSQKAADRAADSTASTDKHGYFPNQFALSHVSASHPPSTAGPWMLPFSKTKSLMLTYTERLIVSAISYLSLRSGIYTSMQVPSEAASCFTKYEQTPTAIGCKADQVLLFNGDRVHESSRRFCLEAECKEREARNTDDNYASSLGKSGLEEIPLNCKQRKRLVSSTGTFKAVGWADDLDGTGERVQKSRSSTLVHSKSGMLARLPYEELQRLGYVTPIPGRRHVPTRQKRSSGTFVLPKEATTWSSGEPCVLICSLAFTAHGVFNCLLILNIGLISLLRMASVFRWIGIIFTIVLSGVLASVLKGLNMHLVFENKSPEYICIPHTRVYISPRQIVAVCLRFLFPVICFVTTGVGLSLYPQSRSSTLLLALAECMLVTKVGRISM</sequence>
<dbReference type="InterPro" id="IPR011009">
    <property type="entry name" value="Kinase-like_dom_sf"/>
</dbReference>
<dbReference type="GO" id="GO:0005524">
    <property type="term" value="F:ATP binding"/>
    <property type="evidence" value="ECO:0007669"/>
    <property type="project" value="UniProtKB-UniRule"/>
</dbReference>
<feature type="region of interest" description="Disordered" evidence="12">
    <location>
        <begin position="277"/>
        <end position="296"/>
    </location>
</feature>
<keyword evidence="4 11" id="KW-0547">Nucleotide-binding</keyword>
<dbReference type="GO" id="GO:0017148">
    <property type="term" value="P:negative regulation of translation"/>
    <property type="evidence" value="ECO:0007669"/>
    <property type="project" value="UniProtKB-KW"/>
</dbReference>
<feature type="compositionally biased region" description="Low complexity" evidence="12">
    <location>
        <begin position="1868"/>
        <end position="1888"/>
    </location>
</feature>
<evidence type="ECO:0000313" key="15">
    <source>
        <dbReference type="EMBL" id="ESU45704.1"/>
    </source>
</evidence>
<evidence type="ECO:0000256" key="11">
    <source>
        <dbReference type="PROSITE-ProRule" id="PRU10141"/>
    </source>
</evidence>
<dbReference type="SMART" id="SM00220">
    <property type="entry name" value="S_TKc"/>
    <property type="match status" value="1"/>
</dbReference>